<evidence type="ECO:0000313" key="9">
    <source>
        <dbReference type="Proteomes" id="UP001058974"/>
    </source>
</evidence>
<evidence type="ECO:0000256" key="2">
    <source>
        <dbReference type="ARBA" id="ARBA00022676"/>
    </source>
</evidence>
<sequence length="253" mass="28951">MIYLPKLLLHCFPNRTQLPPHRRNIQEPLCDSSMIPPDFSVGQDYQVIPLADLEGVLDPQPELLDALVWEPEYDVGEKNVWVVEMICNLVKTYLRISAECMTYFDWKTVGFMHSFRLSGQPGNVTRLLSCSSEDLMKYKGHDLVPTHSVPSMSRHPLTGDWYPAVNKPSAVIHWLNHVKIDVEYIVILDADMIMRGQITPREFKASRSHLVSTPYDYLIGCDNELAKLHTNHPLLSDVFELCKTVFASHSSWS</sequence>
<evidence type="ECO:0000256" key="5">
    <source>
        <dbReference type="ARBA" id="ARBA00022989"/>
    </source>
</evidence>
<dbReference type="InterPro" id="IPR044845">
    <property type="entry name" value="HPAT/SRGT1-like"/>
</dbReference>
<dbReference type="PANTHER" id="PTHR31485:SF7">
    <property type="entry name" value="PEPTIDYL SERINE ALPHA-GALACTOSYLTRANSFERASE"/>
    <property type="match status" value="1"/>
</dbReference>
<evidence type="ECO:0000313" key="8">
    <source>
        <dbReference type="EMBL" id="KAI5409795.1"/>
    </source>
</evidence>
<gene>
    <name evidence="8" type="ORF">KIW84_055303</name>
</gene>
<proteinExistence type="predicted"/>
<dbReference type="InterPro" id="IPR056508">
    <property type="entry name" value="HPAT-like"/>
</dbReference>
<evidence type="ECO:0000256" key="4">
    <source>
        <dbReference type="ARBA" id="ARBA00022692"/>
    </source>
</evidence>
<keyword evidence="3" id="KW-0808">Transferase</keyword>
<organism evidence="8 9">
    <name type="scientific">Pisum sativum</name>
    <name type="common">Garden pea</name>
    <name type="synonym">Lathyrus oleraceus</name>
    <dbReference type="NCBI Taxonomy" id="3888"/>
    <lineage>
        <taxon>Eukaryota</taxon>
        <taxon>Viridiplantae</taxon>
        <taxon>Streptophyta</taxon>
        <taxon>Embryophyta</taxon>
        <taxon>Tracheophyta</taxon>
        <taxon>Spermatophyta</taxon>
        <taxon>Magnoliopsida</taxon>
        <taxon>eudicotyledons</taxon>
        <taxon>Gunneridae</taxon>
        <taxon>Pentapetalae</taxon>
        <taxon>rosids</taxon>
        <taxon>fabids</taxon>
        <taxon>Fabales</taxon>
        <taxon>Fabaceae</taxon>
        <taxon>Papilionoideae</taxon>
        <taxon>50 kb inversion clade</taxon>
        <taxon>NPAAA clade</taxon>
        <taxon>Hologalegina</taxon>
        <taxon>IRL clade</taxon>
        <taxon>Fabeae</taxon>
        <taxon>Lathyrus</taxon>
    </lineage>
</organism>
<dbReference type="Gramene" id="Psat05G0530300-T1">
    <property type="protein sequence ID" value="KAI5409795.1"/>
    <property type="gene ID" value="KIW84_055303"/>
</dbReference>
<dbReference type="Proteomes" id="UP001058974">
    <property type="component" value="Chromosome 5"/>
</dbReference>
<comment type="caution">
    <text evidence="8">The sequence shown here is derived from an EMBL/GenBank/DDBJ whole genome shotgun (WGS) entry which is preliminary data.</text>
</comment>
<dbReference type="GO" id="GO:0016020">
    <property type="term" value="C:membrane"/>
    <property type="evidence" value="ECO:0007669"/>
    <property type="project" value="UniProtKB-SubCell"/>
</dbReference>
<keyword evidence="5" id="KW-1133">Transmembrane helix</keyword>
<accession>A0A9D4X018</accession>
<keyword evidence="4" id="KW-0812">Transmembrane</keyword>
<dbReference type="Pfam" id="PF23452">
    <property type="entry name" value="HPAT"/>
    <property type="match status" value="1"/>
</dbReference>
<evidence type="ECO:0000256" key="1">
    <source>
        <dbReference type="ARBA" id="ARBA00004167"/>
    </source>
</evidence>
<feature type="domain" description="Hydroxyproline O-arabinosyltransferase-like" evidence="7">
    <location>
        <begin position="116"/>
        <end position="219"/>
    </location>
</feature>
<dbReference type="GO" id="GO:0016757">
    <property type="term" value="F:glycosyltransferase activity"/>
    <property type="evidence" value="ECO:0007669"/>
    <property type="project" value="UniProtKB-KW"/>
</dbReference>
<keyword evidence="6" id="KW-0472">Membrane</keyword>
<reference evidence="8 9" key="1">
    <citation type="journal article" date="2022" name="Nat. Genet.">
        <title>Improved pea reference genome and pan-genome highlight genomic features and evolutionary characteristics.</title>
        <authorList>
            <person name="Yang T."/>
            <person name="Liu R."/>
            <person name="Luo Y."/>
            <person name="Hu S."/>
            <person name="Wang D."/>
            <person name="Wang C."/>
            <person name="Pandey M.K."/>
            <person name="Ge S."/>
            <person name="Xu Q."/>
            <person name="Li N."/>
            <person name="Li G."/>
            <person name="Huang Y."/>
            <person name="Saxena R.K."/>
            <person name="Ji Y."/>
            <person name="Li M."/>
            <person name="Yan X."/>
            <person name="He Y."/>
            <person name="Liu Y."/>
            <person name="Wang X."/>
            <person name="Xiang C."/>
            <person name="Varshney R.K."/>
            <person name="Ding H."/>
            <person name="Gao S."/>
            <person name="Zong X."/>
        </authorList>
    </citation>
    <scope>NUCLEOTIDE SEQUENCE [LARGE SCALE GENOMIC DNA]</scope>
    <source>
        <strain evidence="8 9">cv. Zhongwan 6</strain>
    </source>
</reference>
<keyword evidence="2" id="KW-0328">Glycosyltransferase</keyword>
<comment type="subcellular location">
    <subcellularLocation>
        <location evidence="1">Membrane</location>
        <topology evidence="1">Single-pass membrane protein</topology>
    </subcellularLocation>
</comment>
<evidence type="ECO:0000259" key="7">
    <source>
        <dbReference type="Pfam" id="PF23452"/>
    </source>
</evidence>
<dbReference type="PANTHER" id="PTHR31485">
    <property type="entry name" value="PEPTIDYL SERINE ALPHA-GALACTOSYLTRANSFERASE"/>
    <property type="match status" value="1"/>
</dbReference>
<protein>
    <recommendedName>
        <fullName evidence="7">Hydroxyproline O-arabinosyltransferase-like domain-containing protein</fullName>
    </recommendedName>
</protein>
<evidence type="ECO:0000256" key="3">
    <source>
        <dbReference type="ARBA" id="ARBA00022679"/>
    </source>
</evidence>
<evidence type="ECO:0000256" key="6">
    <source>
        <dbReference type="ARBA" id="ARBA00023136"/>
    </source>
</evidence>
<dbReference type="EMBL" id="JAMSHJ010000005">
    <property type="protein sequence ID" value="KAI5409795.1"/>
    <property type="molecule type" value="Genomic_DNA"/>
</dbReference>
<keyword evidence="9" id="KW-1185">Reference proteome</keyword>
<dbReference type="AlphaFoldDB" id="A0A9D4X018"/>
<name>A0A9D4X018_PEA</name>